<sequence length="226" mass="25088">MVAQSIYDIDFIELYKTHKKQAARPKSSPDRWDQKAEAIEVGQLDTPYARAFIEAMALKPTDTLLDIGSGSGAIAVLAAPSVQRVYALDFSAGMLDKLQLNAQHYGAHNIKTLCKDWDECWADVPQCDIVTASRSTLVEDMASALLKLESKAKRHVYLTYPAHIEFGASNAIDSSQTPELATPSYLYVLAILHQLGRRAQLRFISNTSSELGKTQDVDWALIDWEV</sequence>
<dbReference type="EMBL" id="CP019697">
    <property type="protein sequence ID" value="AQS50422.1"/>
    <property type="molecule type" value="Genomic_DNA"/>
</dbReference>
<evidence type="ECO:0000313" key="3">
    <source>
        <dbReference type="Proteomes" id="UP000189369"/>
    </source>
</evidence>
<gene>
    <name evidence="2" type="ORF">PAEH1_00630</name>
</gene>
<dbReference type="Gene3D" id="3.40.50.150">
    <property type="entry name" value="Vaccinia Virus protein VP39"/>
    <property type="match status" value="1"/>
</dbReference>
<dbReference type="InterPro" id="IPR041698">
    <property type="entry name" value="Methyltransf_25"/>
</dbReference>
<feature type="domain" description="Methyltransferase" evidence="1">
    <location>
        <begin position="65"/>
        <end position="137"/>
    </location>
</feature>
<reference evidence="2 3" key="1">
    <citation type="submission" date="2017-01" db="EMBL/GenBank/DDBJ databases">
        <title>Complete Genome Sequence of Paenalcaligenes hominis, Isolated from a paraplegic Patient with neurogenic bladder.</title>
        <authorList>
            <person name="Mukhopadhyay R."/>
            <person name="Joaquin J."/>
            <person name="Hogue R."/>
            <person name="Kilaru A."/>
            <person name="Jospin G."/>
            <person name="Mars K."/>
            <person name="Eisen J.A."/>
            <person name="Chaturvedi V."/>
        </authorList>
    </citation>
    <scope>NUCLEOTIDE SEQUENCE [LARGE SCALE GENOMIC DNA]</scope>
    <source>
        <strain evidence="2 3">15S00501</strain>
    </source>
</reference>
<evidence type="ECO:0000259" key="1">
    <source>
        <dbReference type="Pfam" id="PF13649"/>
    </source>
</evidence>
<dbReference type="Pfam" id="PF13649">
    <property type="entry name" value="Methyltransf_25"/>
    <property type="match status" value="1"/>
</dbReference>
<dbReference type="STRING" id="643674.PAEH1_00630"/>
<proteinExistence type="predicted"/>
<protein>
    <recommendedName>
        <fullName evidence="1">Methyltransferase domain-containing protein</fullName>
    </recommendedName>
</protein>
<dbReference type="KEGG" id="phn:PAEH1_00630"/>
<dbReference type="InterPro" id="IPR029063">
    <property type="entry name" value="SAM-dependent_MTases_sf"/>
</dbReference>
<organism evidence="2 3">
    <name type="scientific">Paenalcaligenes hominis</name>
    <dbReference type="NCBI Taxonomy" id="643674"/>
    <lineage>
        <taxon>Bacteria</taxon>
        <taxon>Pseudomonadati</taxon>
        <taxon>Pseudomonadota</taxon>
        <taxon>Betaproteobacteria</taxon>
        <taxon>Burkholderiales</taxon>
        <taxon>Alcaligenaceae</taxon>
        <taxon>Paenalcaligenes</taxon>
    </lineage>
</organism>
<dbReference type="Proteomes" id="UP000189369">
    <property type="component" value="Chromosome"/>
</dbReference>
<name>A0A1U9JXC3_9BURK</name>
<accession>A0A1U9JXC3</accession>
<dbReference type="CDD" id="cd02440">
    <property type="entry name" value="AdoMet_MTases"/>
    <property type="match status" value="1"/>
</dbReference>
<dbReference type="SUPFAM" id="SSF53335">
    <property type="entry name" value="S-adenosyl-L-methionine-dependent methyltransferases"/>
    <property type="match status" value="1"/>
</dbReference>
<dbReference type="OrthoDB" id="9795085at2"/>
<dbReference type="AlphaFoldDB" id="A0A1U9JXC3"/>
<evidence type="ECO:0000313" key="2">
    <source>
        <dbReference type="EMBL" id="AQS50422.1"/>
    </source>
</evidence>